<proteinExistence type="predicted"/>
<protein>
    <recommendedName>
        <fullName evidence="5">Outer membrane lipoprotein carrier protein LolA</fullName>
    </recommendedName>
</protein>
<accession>A0A4R3Y6N0</accession>
<dbReference type="EMBL" id="SMCO01000005">
    <property type="protein sequence ID" value="TCV87470.1"/>
    <property type="molecule type" value="Genomic_DNA"/>
</dbReference>
<evidence type="ECO:0000256" key="2">
    <source>
        <dbReference type="SAM" id="SignalP"/>
    </source>
</evidence>
<dbReference type="InterPro" id="IPR029046">
    <property type="entry name" value="LolA/LolB/LppX"/>
</dbReference>
<comment type="caution">
    <text evidence="3">The sequence shown here is derived from an EMBL/GenBank/DDBJ whole genome shotgun (WGS) entry which is preliminary data.</text>
</comment>
<dbReference type="Pfam" id="PF19574">
    <property type="entry name" value="LolA_3"/>
    <property type="match status" value="1"/>
</dbReference>
<dbReference type="AlphaFoldDB" id="A0A4R3Y6N0"/>
<dbReference type="OrthoDB" id="5297911at2"/>
<keyword evidence="1 2" id="KW-0732">Signal</keyword>
<reference evidence="3 4" key="1">
    <citation type="submission" date="2019-03" db="EMBL/GenBank/DDBJ databases">
        <title>Genomic Encyclopedia of Type Strains, Phase IV (KMG-IV): sequencing the most valuable type-strain genomes for metagenomic binning, comparative biology and taxonomic classification.</title>
        <authorList>
            <person name="Goeker M."/>
        </authorList>
    </citation>
    <scope>NUCLEOTIDE SEQUENCE [LARGE SCALE GENOMIC DNA]</scope>
    <source>
        <strain evidence="3 4">DSM 100309</strain>
    </source>
</reference>
<gene>
    <name evidence="3" type="ORF">EDC63_105139</name>
</gene>
<organism evidence="3 4">
    <name type="scientific">Sulfurirhabdus autotrophica</name>
    <dbReference type="NCBI Taxonomy" id="1706046"/>
    <lineage>
        <taxon>Bacteria</taxon>
        <taxon>Pseudomonadati</taxon>
        <taxon>Pseudomonadota</taxon>
        <taxon>Betaproteobacteria</taxon>
        <taxon>Nitrosomonadales</taxon>
        <taxon>Sulfuricellaceae</taxon>
        <taxon>Sulfurirhabdus</taxon>
    </lineage>
</organism>
<dbReference type="CDD" id="cd16325">
    <property type="entry name" value="LolA"/>
    <property type="match status" value="1"/>
</dbReference>
<feature type="chain" id="PRO_5020661664" description="Outer membrane lipoprotein carrier protein LolA" evidence="2">
    <location>
        <begin position="20"/>
        <end position="198"/>
    </location>
</feature>
<name>A0A4R3Y6N0_9PROT</name>
<evidence type="ECO:0000256" key="1">
    <source>
        <dbReference type="ARBA" id="ARBA00022729"/>
    </source>
</evidence>
<dbReference type="SUPFAM" id="SSF89392">
    <property type="entry name" value="Prokaryotic lipoproteins and lipoprotein localization factors"/>
    <property type="match status" value="1"/>
</dbReference>
<dbReference type="Gene3D" id="2.50.20.10">
    <property type="entry name" value="Lipoprotein localisation LolA/LolB/LppX"/>
    <property type="match status" value="1"/>
</dbReference>
<sequence length="198" mass="21866">MRSLLAGVCLLMAGMGMSAAGAEQAKPASLDVKQLMQNLGHVKVAKGTFVERKYMSILSTPLELSGTLIYTAPGHLEKHTLLPKPESMVLEQDKLTLENKTKNQRRTVVLQEYPVIWAFVEGIRSTLAGDLPTLSKFYRVSLDGNVNQWRLQLVPVESDMRAVVDEIHISGSKNWVRTIEIIESGGDRSVMTVTEDAS</sequence>
<evidence type="ECO:0000313" key="4">
    <source>
        <dbReference type="Proteomes" id="UP000295367"/>
    </source>
</evidence>
<dbReference type="InterPro" id="IPR004564">
    <property type="entry name" value="OM_lipoprot_carrier_LolA-like"/>
</dbReference>
<feature type="signal peptide" evidence="2">
    <location>
        <begin position="1"/>
        <end position="19"/>
    </location>
</feature>
<dbReference type="Proteomes" id="UP000295367">
    <property type="component" value="Unassembled WGS sequence"/>
</dbReference>
<keyword evidence="4" id="KW-1185">Reference proteome</keyword>
<evidence type="ECO:0008006" key="5">
    <source>
        <dbReference type="Google" id="ProtNLM"/>
    </source>
</evidence>
<dbReference type="RefSeq" id="WP_124945550.1">
    <property type="nucleotide sequence ID" value="NZ_BHVT01000017.1"/>
</dbReference>
<evidence type="ECO:0000313" key="3">
    <source>
        <dbReference type="EMBL" id="TCV87470.1"/>
    </source>
</evidence>